<evidence type="ECO:0000313" key="2">
    <source>
        <dbReference type="Proteomes" id="UP000077868"/>
    </source>
</evidence>
<dbReference type="EMBL" id="CP015079">
    <property type="protein sequence ID" value="ANH37289.1"/>
    <property type="molecule type" value="Genomic_DNA"/>
</dbReference>
<dbReference type="STRING" id="1300347.I601_0843"/>
<protein>
    <submittedName>
        <fullName evidence="1">Uncharacterized protein</fullName>
    </submittedName>
</protein>
<organism evidence="1 2">
    <name type="scientific">Nocardioides dokdonensis FR1436</name>
    <dbReference type="NCBI Taxonomy" id="1300347"/>
    <lineage>
        <taxon>Bacteria</taxon>
        <taxon>Bacillati</taxon>
        <taxon>Actinomycetota</taxon>
        <taxon>Actinomycetes</taxon>
        <taxon>Propionibacteriales</taxon>
        <taxon>Nocardioidaceae</taxon>
        <taxon>Nocardioides</taxon>
    </lineage>
</organism>
<reference evidence="1 2" key="1">
    <citation type="submission" date="2016-03" db="EMBL/GenBank/DDBJ databases">
        <title>Complete genome sequence of a soil Actinobacterium, Nocardioides dokdonensis FR1436.</title>
        <authorList>
            <person name="Kwon S.-K."/>
            <person name="Kim K."/>
            <person name="Kim J.F."/>
        </authorList>
    </citation>
    <scope>NUCLEOTIDE SEQUENCE [LARGE SCALE GENOMIC DNA]</scope>
    <source>
        <strain evidence="1 2">FR1436</strain>
    </source>
</reference>
<accession>A0A1A9GG29</accession>
<dbReference type="Proteomes" id="UP000077868">
    <property type="component" value="Chromosome"/>
</dbReference>
<dbReference type="KEGG" id="ndk:I601_0843"/>
<sequence>MTTWRDSVSTTVRTEMDDLLDTALRNAQTRLNADDALLPFVQVVEADGTPGTRLVEILEDVRPDQLLEELFEKLRAERDDLRGVAVAFDGRIEGAPCVQVLLEHADPEAPALVLAAPYKYQKRRNQLGEVRAALGERRIWV</sequence>
<keyword evidence="2" id="KW-1185">Reference proteome</keyword>
<dbReference type="PATRIC" id="fig|1300347.3.peg.844"/>
<gene>
    <name evidence="1" type="ORF">I601_0843</name>
</gene>
<dbReference type="AlphaFoldDB" id="A0A1A9GG29"/>
<evidence type="ECO:0000313" key="1">
    <source>
        <dbReference type="EMBL" id="ANH37289.1"/>
    </source>
</evidence>
<dbReference type="OrthoDB" id="5113432at2"/>
<name>A0A1A9GG29_9ACTN</name>
<dbReference type="RefSeq" id="WP_068106800.1">
    <property type="nucleotide sequence ID" value="NZ_CP015079.1"/>
</dbReference>
<proteinExistence type="predicted"/>